<dbReference type="InterPro" id="IPR000340">
    <property type="entry name" value="Dual-sp_phosphatase_cat-dom"/>
</dbReference>
<evidence type="ECO:0000256" key="3">
    <source>
        <dbReference type="ARBA" id="ARBA00022801"/>
    </source>
</evidence>
<feature type="domain" description="Tyrosine-protein phosphatase" evidence="5">
    <location>
        <begin position="21"/>
        <end position="165"/>
    </location>
</feature>
<dbReference type="AlphaFoldDB" id="A0A8S1MPI7"/>
<gene>
    <name evidence="7" type="ORF">PSON_ATCC_30995.1.T0350192</name>
</gene>
<evidence type="ECO:0000259" key="6">
    <source>
        <dbReference type="PROSITE" id="PS50056"/>
    </source>
</evidence>
<keyword evidence="3" id="KW-0378">Hydrolase</keyword>
<dbReference type="GO" id="GO:0005737">
    <property type="term" value="C:cytoplasm"/>
    <property type="evidence" value="ECO:0007669"/>
    <property type="project" value="TreeGrafter"/>
</dbReference>
<dbReference type="GO" id="GO:0008330">
    <property type="term" value="F:protein tyrosine/threonine phosphatase activity"/>
    <property type="evidence" value="ECO:0007669"/>
    <property type="project" value="TreeGrafter"/>
</dbReference>
<comment type="similarity">
    <text evidence="1">Belongs to the protein-tyrosine phosphatase family. Non-receptor class dual specificity subfamily.</text>
</comment>
<evidence type="ECO:0000313" key="7">
    <source>
        <dbReference type="EMBL" id="CAD8076834.1"/>
    </source>
</evidence>
<evidence type="ECO:0000256" key="2">
    <source>
        <dbReference type="ARBA" id="ARBA00013064"/>
    </source>
</evidence>
<keyword evidence="8" id="KW-1185">Reference proteome</keyword>
<sequence length="309" mass="35880">MKSKSIDYKIEINSYKIKKFQKQQFQFTRALWLGNLKAAQNYKQLKENNIQTVITVANNIIVNFKNTLNISHKIYKVEDSEKAQIIEYFDDINQEISTGLNSGSVLVHCAAGISRSSACVIAYIMKTNKWSYEKTFYFVKEKRLAINPNPGFKKQLIQYSKNLETKSENQNQILDLKQTKDIKDSQDTAHFTLGYSNSWGKLKKTYVSNPHDLVKQLSQNLVKSPLKKIDQLNRTSTPEERQIYRQLLAKKLFVNTFSSKNSISTINYQSEQLNLLKKKTEKQPIKIKALLSMYKKVEINVLESERTQK</sequence>
<keyword evidence="4" id="KW-0904">Protein phosphatase</keyword>
<dbReference type="InterPro" id="IPR020422">
    <property type="entry name" value="TYR_PHOSPHATASE_DUAL_dom"/>
</dbReference>
<dbReference type="InterPro" id="IPR000387">
    <property type="entry name" value="Tyr_Pase_dom"/>
</dbReference>
<evidence type="ECO:0000256" key="1">
    <source>
        <dbReference type="ARBA" id="ARBA00008601"/>
    </source>
</evidence>
<dbReference type="GO" id="GO:0033550">
    <property type="term" value="F:MAP kinase tyrosine phosphatase activity"/>
    <property type="evidence" value="ECO:0007669"/>
    <property type="project" value="TreeGrafter"/>
</dbReference>
<dbReference type="CDD" id="cd14498">
    <property type="entry name" value="DSP"/>
    <property type="match status" value="1"/>
</dbReference>
<dbReference type="PROSITE" id="PS50056">
    <property type="entry name" value="TYR_PHOSPHATASE_2"/>
    <property type="match status" value="1"/>
</dbReference>
<feature type="domain" description="Tyrosine specific protein phosphatases" evidence="6">
    <location>
        <begin position="83"/>
        <end position="143"/>
    </location>
</feature>
<accession>A0A8S1MPI7</accession>
<evidence type="ECO:0000259" key="5">
    <source>
        <dbReference type="PROSITE" id="PS50054"/>
    </source>
</evidence>
<dbReference type="Proteomes" id="UP000692954">
    <property type="component" value="Unassembled WGS sequence"/>
</dbReference>
<dbReference type="EMBL" id="CAJJDN010000035">
    <property type="protein sequence ID" value="CAD8076834.1"/>
    <property type="molecule type" value="Genomic_DNA"/>
</dbReference>
<protein>
    <recommendedName>
        <fullName evidence="2">protein-tyrosine-phosphatase</fullName>
        <ecNumber evidence="2">3.1.3.48</ecNumber>
    </recommendedName>
</protein>
<comment type="caution">
    <text evidence="7">The sequence shown here is derived from an EMBL/GenBank/DDBJ whole genome shotgun (WGS) entry which is preliminary data.</text>
</comment>
<dbReference type="PANTHER" id="PTHR10159:SF519">
    <property type="entry name" value="DUAL SPECIFICITY PROTEIN PHOSPHATASE MPK3"/>
    <property type="match status" value="1"/>
</dbReference>
<reference evidence="7" key="1">
    <citation type="submission" date="2021-01" db="EMBL/GenBank/DDBJ databases">
        <authorList>
            <consortium name="Genoscope - CEA"/>
            <person name="William W."/>
        </authorList>
    </citation>
    <scope>NUCLEOTIDE SEQUENCE</scope>
</reference>
<dbReference type="EC" id="3.1.3.48" evidence="2"/>
<dbReference type="PROSITE" id="PS00383">
    <property type="entry name" value="TYR_PHOSPHATASE_1"/>
    <property type="match status" value="1"/>
</dbReference>
<evidence type="ECO:0000256" key="4">
    <source>
        <dbReference type="ARBA" id="ARBA00022912"/>
    </source>
</evidence>
<dbReference type="OrthoDB" id="10252009at2759"/>
<dbReference type="GO" id="GO:0043409">
    <property type="term" value="P:negative regulation of MAPK cascade"/>
    <property type="evidence" value="ECO:0007669"/>
    <property type="project" value="TreeGrafter"/>
</dbReference>
<dbReference type="Pfam" id="PF00782">
    <property type="entry name" value="DSPc"/>
    <property type="match status" value="1"/>
</dbReference>
<dbReference type="PANTHER" id="PTHR10159">
    <property type="entry name" value="DUAL SPECIFICITY PROTEIN PHOSPHATASE"/>
    <property type="match status" value="1"/>
</dbReference>
<dbReference type="FunFam" id="3.90.190.10:FF:000118">
    <property type="entry name" value="Uncharacterized protein"/>
    <property type="match status" value="1"/>
</dbReference>
<proteinExistence type="inferred from homology"/>
<organism evidence="7 8">
    <name type="scientific">Paramecium sonneborni</name>
    <dbReference type="NCBI Taxonomy" id="65129"/>
    <lineage>
        <taxon>Eukaryota</taxon>
        <taxon>Sar</taxon>
        <taxon>Alveolata</taxon>
        <taxon>Ciliophora</taxon>
        <taxon>Intramacronucleata</taxon>
        <taxon>Oligohymenophorea</taxon>
        <taxon>Peniculida</taxon>
        <taxon>Parameciidae</taxon>
        <taxon>Paramecium</taxon>
    </lineage>
</organism>
<dbReference type="InterPro" id="IPR016130">
    <property type="entry name" value="Tyr_Pase_AS"/>
</dbReference>
<dbReference type="SMART" id="SM00195">
    <property type="entry name" value="DSPc"/>
    <property type="match status" value="1"/>
</dbReference>
<name>A0A8S1MPI7_9CILI</name>
<dbReference type="GO" id="GO:0017017">
    <property type="term" value="F:MAP kinase tyrosine/serine/threonine phosphatase activity"/>
    <property type="evidence" value="ECO:0007669"/>
    <property type="project" value="TreeGrafter"/>
</dbReference>
<dbReference type="PROSITE" id="PS50054">
    <property type="entry name" value="TYR_PHOSPHATASE_DUAL"/>
    <property type="match status" value="1"/>
</dbReference>
<evidence type="ECO:0000313" key="8">
    <source>
        <dbReference type="Proteomes" id="UP000692954"/>
    </source>
</evidence>